<proteinExistence type="predicted"/>
<dbReference type="Pfam" id="PF11393">
    <property type="entry name" value="T4BSS_DotI_IcmL"/>
    <property type="match status" value="1"/>
</dbReference>
<evidence type="ECO:0000313" key="2">
    <source>
        <dbReference type="EMBL" id="PTX52498.1"/>
    </source>
</evidence>
<dbReference type="InterPro" id="IPR021055">
    <property type="entry name" value="T4BSS_IcmL/DotI"/>
</dbReference>
<keyword evidence="3" id="KW-1185">Reference proteome</keyword>
<keyword evidence="1" id="KW-0812">Transmembrane</keyword>
<accession>A0A2T6B8Z9</accession>
<keyword evidence="1" id="KW-0472">Membrane</keyword>
<reference evidence="2 3" key="1">
    <citation type="submission" date="2018-04" db="EMBL/GenBank/DDBJ databases">
        <title>Genomic Encyclopedia of Archaeal and Bacterial Type Strains, Phase II (KMG-II): from individual species to whole genera.</title>
        <authorList>
            <person name="Goeker M."/>
        </authorList>
    </citation>
    <scope>NUCLEOTIDE SEQUENCE [LARGE SCALE GENOMIC DNA]</scope>
    <source>
        <strain evidence="2 3">DSM 21823</strain>
    </source>
</reference>
<dbReference type="Proteomes" id="UP000244224">
    <property type="component" value="Unassembled WGS sequence"/>
</dbReference>
<name>A0A2T6B8Z9_9RHOB</name>
<organism evidence="2 3">
    <name type="scientific">Gemmobacter caeni</name>
    <dbReference type="NCBI Taxonomy" id="589035"/>
    <lineage>
        <taxon>Bacteria</taxon>
        <taxon>Pseudomonadati</taxon>
        <taxon>Pseudomonadota</taxon>
        <taxon>Alphaproteobacteria</taxon>
        <taxon>Rhodobacterales</taxon>
        <taxon>Paracoccaceae</taxon>
        <taxon>Gemmobacter</taxon>
    </lineage>
</organism>
<dbReference type="EMBL" id="QBKP01000002">
    <property type="protein sequence ID" value="PTX52498.1"/>
    <property type="molecule type" value="Genomic_DNA"/>
</dbReference>
<protein>
    <submittedName>
        <fullName evidence="2">Intracellular multiplication protein IcmL</fullName>
    </submittedName>
</protein>
<dbReference type="AlphaFoldDB" id="A0A2T6B8Z9"/>
<evidence type="ECO:0000256" key="1">
    <source>
        <dbReference type="SAM" id="Phobius"/>
    </source>
</evidence>
<comment type="caution">
    <text evidence="2">The sequence shown here is derived from an EMBL/GenBank/DDBJ whole genome shotgun (WGS) entry which is preliminary data.</text>
</comment>
<keyword evidence="1" id="KW-1133">Transmembrane helix</keyword>
<evidence type="ECO:0000313" key="3">
    <source>
        <dbReference type="Proteomes" id="UP000244224"/>
    </source>
</evidence>
<dbReference type="CDD" id="cd16385">
    <property type="entry name" value="IcmL"/>
    <property type="match status" value="1"/>
</dbReference>
<feature type="transmembrane region" description="Helical" evidence="1">
    <location>
        <begin position="26"/>
        <end position="49"/>
    </location>
</feature>
<dbReference type="RefSeq" id="WP_108127917.1">
    <property type="nucleotide sequence ID" value="NZ_QBKP01000002.1"/>
</dbReference>
<dbReference type="NCBIfam" id="NF038072">
    <property type="entry name" value="IcmL_DotI_only"/>
    <property type="match status" value="1"/>
</dbReference>
<gene>
    <name evidence="2" type="ORF">C8N34_102278</name>
</gene>
<dbReference type="OrthoDB" id="6367129at2"/>
<sequence>MAGTNRFGASEAKLDRYETYKRGFHLASLALGVMGVVTLVSVSMAYWAFTSKPEPRYFATREDGGIIPLVAVNQPFLQDGQVTNFAVEAVTTAMTMDFANWRQDLAAASRYFQRPEGYENFLLALENAKILTFIQERNLVSTAIANGAVITGRGVDSRGRYSWTLQIPLRVTYQSASERTTQELLAEVIVSRVPTWESPSAIGITRITMRTGR</sequence>